<evidence type="ECO:0000259" key="7">
    <source>
        <dbReference type="PROSITE" id="PS50885"/>
    </source>
</evidence>
<gene>
    <name evidence="8" type="ORF">H2O73_12840</name>
</gene>
<dbReference type="Pfam" id="PF05227">
    <property type="entry name" value="CHASE3"/>
    <property type="match status" value="1"/>
</dbReference>
<feature type="transmembrane region" description="Helical" evidence="5">
    <location>
        <begin position="184"/>
        <end position="209"/>
    </location>
</feature>
<dbReference type="InterPro" id="IPR004089">
    <property type="entry name" value="MCPsignal_dom"/>
</dbReference>
<evidence type="ECO:0000256" key="2">
    <source>
        <dbReference type="ARBA" id="ARBA00023224"/>
    </source>
</evidence>
<dbReference type="EMBL" id="JACFYF010000007">
    <property type="protein sequence ID" value="MBA5763242.1"/>
    <property type="molecule type" value="Genomic_DNA"/>
</dbReference>
<dbReference type="RefSeq" id="WP_182109257.1">
    <property type="nucleotide sequence ID" value="NZ_JACFYF010000007.1"/>
</dbReference>
<evidence type="ECO:0000259" key="6">
    <source>
        <dbReference type="PROSITE" id="PS50111"/>
    </source>
</evidence>
<reference evidence="8 9" key="1">
    <citation type="submission" date="2020-07" db="EMBL/GenBank/DDBJ databases">
        <title>Vibrio marinisediminis sp. nov., isolated from marine sediment.</title>
        <authorList>
            <person name="Ji X."/>
        </authorList>
    </citation>
    <scope>NUCLEOTIDE SEQUENCE [LARGE SCALE GENOMIC DNA]</scope>
    <source>
        <strain evidence="8 9">404</strain>
    </source>
</reference>
<evidence type="ECO:0000313" key="9">
    <source>
        <dbReference type="Proteomes" id="UP000571701"/>
    </source>
</evidence>
<dbReference type="InterPro" id="IPR007891">
    <property type="entry name" value="CHASE3"/>
</dbReference>
<comment type="subcellular location">
    <subcellularLocation>
        <location evidence="1">Membrane</location>
    </subcellularLocation>
</comment>
<feature type="domain" description="HAMP" evidence="7">
    <location>
        <begin position="211"/>
        <end position="263"/>
    </location>
</feature>
<keyword evidence="2 4" id="KW-0807">Transducer</keyword>
<evidence type="ECO:0000256" key="4">
    <source>
        <dbReference type="PROSITE-ProRule" id="PRU00284"/>
    </source>
</evidence>
<dbReference type="CDD" id="cd19410">
    <property type="entry name" value="HK9-like_sensor"/>
    <property type="match status" value="1"/>
</dbReference>
<evidence type="ECO:0000256" key="5">
    <source>
        <dbReference type="SAM" id="Phobius"/>
    </source>
</evidence>
<comment type="caution">
    <text evidence="8">The sequence shown here is derived from an EMBL/GenBank/DDBJ whole genome shotgun (WGS) entry which is preliminary data.</text>
</comment>
<dbReference type="PANTHER" id="PTHR32089:SF33">
    <property type="entry name" value="TOXIN COREGULATED PILUS BIOSYNTHESIS PROTEIN I"/>
    <property type="match status" value="1"/>
</dbReference>
<dbReference type="SMART" id="SM00283">
    <property type="entry name" value="MA"/>
    <property type="match status" value="1"/>
</dbReference>
<dbReference type="GO" id="GO:0006935">
    <property type="term" value="P:chemotaxis"/>
    <property type="evidence" value="ECO:0007669"/>
    <property type="project" value="UniProtKB-ARBA"/>
</dbReference>
<dbReference type="Gene3D" id="1.10.287.950">
    <property type="entry name" value="Methyl-accepting chemotaxis protein"/>
    <property type="match status" value="1"/>
</dbReference>
<comment type="similarity">
    <text evidence="3">Belongs to the methyl-accepting chemotaxis (MCP) protein family.</text>
</comment>
<dbReference type="GO" id="GO:0007165">
    <property type="term" value="P:signal transduction"/>
    <property type="evidence" value="ECO:0007669"/>
    <property type="project" value="UniProtKB-KW"/>
</dbReference>
<organism evidence="8 9">
    <name type="scientific">Vibrio marinisediminis</name>
    <dbReference type="NCBI Taxonomy" id="2758441"/>
    <lineage>
        <taxon>Bacteria</taxon>
        <taxon>Pseudomonadati</taxon>
        <taxon>Pseudomonadota</taxon>
        <taxon>Gammaproteobacteria</taxon>
        <taxon>Vibrionales</taxon>
        <taxon>Vibrionaceae</taxon>
        <taxon>Vibrio</taxon>
    </lineage>
</organism>
<dbReference type="CDD" id="cd11386">
    <property type="entry name" value="MCP_signal"/>
    <property type="match status" value="1"/>
</dbReference>
<dbReference type="FunFam" id="1.10.287.950:FF:000001">
    <property type="entry name" value="Methyl-accepting chemotaxis sensory transducer"/>
    <property type="match status" value="1"/>
</dbReference>
<name>A0A7W2FS83_9VIBR</name>
<accession>A0A7W2FS83</accession>
<dbReference type="Proteomes" id="UP000571701">
    <property type="component" value="Unassembled WGS sequence"/>
</dbReference>
<dbReference type="AlphaFoldDB" id="A0A7W2FS83"/>
<dbReference type="PANTHER" id="PTHR32089">
    <property type="entry name" value="METHYL-ACCEPTING CHEMOTAXIS PROTEIN MCPB"/>
    <property type="match status" value="1"/>
</dbReference>
<evidence type="ECO:0000256" key="3">
    <source>
        <dbReference type="ARBA" id="ARBA00029447"/>
    </source>
</evidence>
<dbReference type="Pfam" id="PF00015">
    <property type="entry name" value="MCPsignal"/>
    <property type="match status" value="1"/>
</dbReference>
<keyword evidence="5" id="KW-0472">Membrane</keyword>
<dbReference type="PROSITE" id="PS50885">
    <property type="entry name" value="HAMP"/>
    <property type="match status" value="1"/>
</dbReference>
<feature type="domain" description="Methyl-accepting transducer" evidence="6">
    <location>
        <begin position="268"/>
        <end position="504"/>
    </location>
</feature>
<keyword evidence="5" id="KW-0812">Transmembrane</keyword>
<dbReference type="GO" id="GO:0016020">
    <property type="term" value="C:membrane"/>
    <property type="evidence" value="ECO:0007669"/>
    <property type="project" value="UniProtKB-SubCell"/>
</dbReference>
<keyword evidence="9" id="KW-1185">Reference proteome</keyword>
<keyword evidence="5" id="KW-1133">Transmembrane helix</keyword>
<evidence type="ECO:0000256" key="1">
    <source>
        <dbReference type="ARBA" id="ARBA00004370"/>
    </source>
</evidence>
<sequence>MNIFQKLPTKWLISIVLFVLILSFSSIVLSVSQSNSSIKSNSDSVGHTYKVLLLIEGTVQQVVNMETGYRGFLLTNKQTFLEPYDAGKKEVKAKLNELLKLTSDNSAQTETFNSVLKQIGMWQSHVIEKGLNIRKNNDHFSVSNFVEKETGKQYVDKIRSLLKEASSREVSLLTIRSAEQEESMINLIITTIFVSLMGCIVSAIFLFVVNNVLAKNINEVSLAIERLADGVLKPLPLTPSRNEFFKIKATFNKSVEQLLNLVAELTMSSHNTSASSEELSVVMQNTAKNTQSELAQVEEISTAISELSSTSKEVSSNAVQAEEETRKAIDNVEQGNRALEQSISLTQTINDSVQETAEMIEELKNSAIDIGEVTNVISSISDQTNLLALNAAIEAARAGEQGRGFAVVAEEVRNLAGKTQESTKNIQEIISKLQVQSEQANDNMAANVASIRESVEISENVKASFSDISNSVQAISDINTLVATASQEQYSVTEDIARNTTRTFDLVNENVAAVNQTQEAAKELAVLAEKQNQELSFFKES</sequence>
<proteinExistence type="inferred from homology"/>
<dbReference type="SUPFAM" id="SSF58104">
    <property type="entry name" value="Methyl-accepting chemotaxis protein (MCP) signaling domain"/>
    <property type="match status" value="1"/>
</dbReference>
<evidence type="ECO:0000313" key="8">
    <source>
        <dbReference type="EMBL" id="MBA5763242.1"/>
    </source>
</evidence>
<dbReference type="PROSITE" id="PS50111">
    <property type="entry name" value="CHEMOTAXIS_TRANSDUC_2"/>
    <property type="match status" value="1"/>
</dbReference>
<protein>
    <submittedName>
        <fullName evidence="8">CHASE3 domain-containing protein</fullName>
    </submittedName>
</protein>
<dbReference type="InterPro" id="IPR003660">
    <property type="entry name" value="HAMP_dom"/>
</dbReference>